<evidence type="ECO:0000313" key="2">
    <source>
        <dbReference type="EMBL" id="ETM30488.1"/>
    </source>
</evidence>
<dbReference type="Proteomes" id="UP000054532">
    <property type="component" value="Unassembled WGS sequence"/>
</dbReference>
<accession>W2KHI4</accession>
<reference evidence="1" key="1">
    <citation type="submission" date="2013-11" db="EMBL/GenBank/DDBJ databases">
        <title>The Genome Sequence of Phytophthora parasitica CHvinca01.</title>
        <authorList>
            <consortium name="The Broad Institute Genomics Platform"/>
            <person name="Russ C."/>
            <person name="Tyler B."/>
            <person name="Panabieres F."/>
            <person name="Shan W."/>
            <person name="Tripathy S."/>
            <person name="Grunwald N."/>
            <person name="Machado M."/>
            <person name="Johnson C.S."/>
            <person name="Arredondo F."/>
            <person name="Hong C."/>
            <person name="Coffey M."/>
            <person name="Young S.K."/>
            <person name="Zeng Q."/>
            <person name="Gargeya S."/>
            <person name="Fitzgerald M."/>
            <person name="Abouelleil A."/>
            <person name="Alvarado L."/>
            <person name="Chapman S.B."/>
            <person name="Gainer-Dewar J."/>
            <person name="Goldberg J."/>
            <person name="Griggs A."/>
            <person name="Gujja S."/>
            <person name="Hansen M."/>
            <person name="Howarth C."/>
            <person name="Imamovic A."/>
            <person name="Ireland A."/>
            <person name="Larimer J."/>
            <person name="McCowan C."/>
            <person name="Murphy C."/>
            <person name="Pearson M."/>
            <person name="Poon T.W."/>
            <person name="Priest M."/>
            <person name="Roberts A."/>
            <person name="Saif S."/>
            <person name="Shea T."/>
            <person name="Sykes S."/>
            <person name="Wortman J."/>
            <person name="Nusbaum C."/>
            <person name="Birren B."/>
        </authorList>
    </citation>
    <scope>NUCLEOTIDE SEQUENCE [LARGE SCALE GENOMIC DNA]</scope>
    <source>
        <strain evidence="1">CHvinca01</strain>
    </source>
</reference>
<name>W2KHI4_PHYNI</name>
<protein>
    <submittedName>
        <fullName evidence="1">Uncharacterized protein</fullName>
    </submittedName>
</protein>
<sequence>MFYVKEINETKYKRHYVASIRFVPRGMGQLKEYRFDIEYKNEIVGLKLLDILLAVKKSINYKKVWAST</sequence>
<dbReference type="AlphaFoldDB" id="W2KHI4"/>
<dbReference type="EMBL" id="KI697075">
    <property type="protein sequence ID" value="ETM30488.1"/>
    <property type="molecule type" value="Genomic_DNA"/>
</dbReference>
<dbReference type="OrthoDB" id="10340515at2759"/>
<dbReference type="EMBL" id="KI681768">
    <property type="protein sequence ID" value="ETL84666.1"/>
    <property type="molecule type" value="Genomic_DNA"/>
</dbReference>
<dbReference type="Proteomes" id="UP000054423">
    <property type="component" value="Unassembled WGS sequence"/>
</dbReference>
<proteinExistence type="predicted"/>
<reference evidence="2" key="2">
    <citation type="submission" date="2013-11" db="EMBL/GenBank/DDBJ databases">
        <title>The Genome Sequence of Phytophthora parasitica IAC_01/95.</title>
        <authorList>
            <consortium name="The Broad Institute Genomics Platform"/>
            <person name="Russ C."/>
            <person name="Tyler B."/>
            <person name="Panabieres F."/>
            <person name="Shan W."/>
            <person name="Tripathy S."/>
            <person name="Grunwald N."/>
            <person name="Machado M."/>
            <person name="Johnson C.S."/>
            <person name="Arredondo F."/>
            <person name="Hong C."/>
            <person name="Coffey M."/>
            <person name="Young S.K."/>
            <person name="Zeng Q."/>
            <person name="Gargeya S."/>
            <person name="Fitzgerald M."/>
            <person name="Abouelleil A."/>
            <person name="Alvarado L."/>
            <person name="Chapman S.B."/>
            <person name="Gainer-Dewar J."/>
            <person name="Goldberg J."/>
            <person name="Griggs A."/>
            <person name="Gujja S."/>
            <person name="Hansen M."/>
            <person name="Howarth C."/>
            <person name="Imamovic A."/>
            <person name="Ireland A."/>
            <person name="Larimer J."/>
            <person name="McCowan C."/>
            <person name="Murphy C."/>
            <person name="Pearson M."/>
            <person name="Poon T.W."/>
            <person name="Priest M."/>
            <person name="Roberts A."/>
            <person name="Saif S."/>
            <person name="Shea T."/>
            <person name="Sykes S."/>
            <person name="Wortman J."/>
            <person name="Nusbaum C."/>
            <person name="Birren B."/>
        </authorList>
    </citation>
    <scope>NUCLEOTIDE SEQUENCE [LARGE SCALE GENOMIC DNA]</scope>
    <source>
        <strain evidence="2">IAC_01/95</strain>
    </source>
</reference>
<organism evidence="1">
    <name type="scientific">Phytophthora nicotianae</name>
    <name type="common">Potato buckeye rot agent</name>
    <name type="synonym">Phytophthora parasitica</name>
    <dbReference type="NCBI Taxonomy" id="4792"/>
    <lineage>
        <taxon>Eukaryota</taxon>
        <taxon>Sar</taxon>
        <taxon>Stramenopiles</taxon>
        <taxon>Oomycota</taxon>
        <taxon>Peronosporomycetes</taxon>
        <taxon>Peronosporales</taxon>
        <taxon>Peronosporaceae</taxon>
        <taxon>Phytophthora</taxon>
    </lineage>
</organism>
<evidence type="ECO:0000313" key="1">
    <source>
        <dbReference type="EMBL" id="ETL84666.1"/>
    </source>
</evidence>
<gene>
    <name evidence="2" type="ORF">L914_21836</name>
    <name evidence="1" type="ORF">L917_15608</name>
</gene>